<dbReference type="AlphaFoldDB" id="A0A2M9F0P4"/>
<comment type="caution">
    <text evidence="7">The sequence shown here is derived from an EMBL/GenBank/DDBJ whole genome shotgun (WGS) entry which is preliminary data.</text>
</comment>
<evidence type="ECO:0000313" key="7">
    <source>
        <dbReference type="EMBL" id="PJK17033.1"/>
    </source>
</evidence>
<dbReference type="Proteomes" id="UP000228680">
    <property type="component" value="Unassembled WGS sequence"/>
</dbReference>
<dbReference type="InterPro" id="IPR046358">
    <property type="entry name" value="Flagellin_C"/>
</dbReference>
<evidence type="ECO:0000259" key="6">
    <source>
        <dbReference type="Pfam" id="PF00700"/>
    </source>
</evidence>
<reference evidence="7 8" key="1">
    <citation type="submission" date="2017-10" db="EMBL/GenBank/DDBJ databases">
        <title>Draft genome of Chryseomicrobium casticus sp. nov.</title>
        <authorList>
            <person name="Chakraborty R."/>
            <person name="Saha T."/>
        </authorList>
    </citation>
    <scope>NUCLEOTIDE SEQUENCE [LARGE SCALE GENOMIC DNA]</scope>
    <source>
        <strain evidence="7 8">ET03</strain>
    </source>
</reference>
<comment type="function">
    <text evidence="3">Flagellin is the subunit protein which polymerizes to form the filaments of bacterial flagella.</text>
</comment>
<evidence type="ECO:0000259" key="5">
    <source>
        <dbReference type="Pfam" id="PF00669"/>
    </source>
</evidence>
<evidence type="ECO:0000313" key="8">
    <source>
        <dbReference type="Proteomes" id="UP000228680"/>
    </source>
</evidence>
<evidence type="ECO:0000256" key="1">
    <source>
        <dbReference type="ARBA" id="ARBA00005709"/>
    </source>
</evidence>
<dbReference type="InterPro" id="IPR001492">
    <property type="entry name" value="Flagellin"/>
</dbReference>
<dbReference type="OrthoDB" id="9758307at2"/>
<dbReference type="Pfam" id="PF00669">
    <property type="entry name" value="Flagellin_N"/>
    <property type="match status" value="1"/>
</dbReference>
<evidence type="ECO:0000256" key="4">
    <source>
        <dbReference type="SAM" id="Coils"/>
    </source>
</evidence>
<feature type="coiled-coil region" evidence="4">
    <location>
        <begin position="73"/>
        <end position="127"/>
    </location>
</feature>
<proteinExistence type="inferred from homology"/>
<sequence length="271" mass="29915">MRISHQMLHNQSTQRLQQSSVRMADTFAQASSGKKLLRPSDSPHGTVQAMKLKQQLGEMEQYKTNQSQSALFLDEVDNKLQNMSRILQRVQELGVQANNDVMFSGERDVIQNELAELTKELQSLASSDINGEKLFPQVGAEKQIIVGKGVAVEVTLTAMTPFGGEDGLFATVSEMSAKLAANEHVDLDGLQTSFDRLTDALAVVGARKNRLDSIQGRMEDSKLENTKMLSKIEDVDFAEILTKLKSEEAVYQAGLSATSKLFTSSLVDYLR</sequence>
<keyword evidence="8" id="KW-1185">Reference proteome</keyword>
<evidence type="ECO:0000256" key="3">
    <source>
        <dbReference type="RuleBase" id="RU362073"/>
    </source>
</evidence>
<comment type="subcellular location">
    <subcellularLocation>
        <location evidence="3">Secreted</location>
    </subcellularLocation>
    <subcellularLocation>
        <location evidence="3">Bacterial flagellum</location>
    </subcellularLocation>
</comment>
<dbReference type="RefSeq" id="WP_100353579.1">
    <property type="nucleotide sequence ID" value="NZ_PCGR01000002.1"/>
</dbReference>
<feature type="domain" description="Flagellin N-terminal" evidence="5">
    <location>
        <begin position="3"/>
        <end position="137"/>
    </location>
</feature>
<feature type="domain" description="Flagellin C-terminal" evidence="6">
    <location>
        <begin position="191"/>
        <end position="270"/>
    </location>
</feature>
<dbReference type="GO" id="GO:0005576">
    <property type="term" value="C:extracellular region"/>
    <property type="evidence" value="ECO:0007669"/>
    <property type="project" value="UniProtKB-SubCell"/>
</dbReference>
<evidence type="ECO:0000256" key="2">
    <source>
        <dbReference type="ARBA" id="ARBA00023143"/>
    </source>
</evidence>
<protein>
    <recommendedName>
        <fullName evidence="3">Flagellin</fullName>
    </recommendedName>
</protein>
<dbReference type="SUPFAM" id="SSF64518">
    <property type="entry name" value="Phase 1 flagellin"/>
    <property type="match status" value="1"/>
</dbReference>
<dbReference type="InterPro" id="IPR001029">
    <property type="entry name" value="Flagellin_N"/>
</dbReference>
<keyword evidence="2 3" id="KW-0975">Bacterial flagellum</keyword>
<name>A0A2M9F0P4_9BACL</name>
<dbReference type="Pfam" id="PF00700">
    <property type="entry name" value="Flagellin_C"/>
    <property type="match status" value="1"/>
</dbReference>
<dbReference type="PANTHER" id="PTHR42792:SF1">
    <property type="entry name" value="FLAGELLAR HOOK-ASSOCIATED PROTEIN 3"/>
    <property type="match status" value="1"/>
</dbReference>
<keyword evidence="4" id="KW-0175">Coiled coil</keyword>
<dbReference type="PANTHER" id="PTHR42792">
    <property type="entry name" value="FLAGELLIN"/>
    <property type="match status" value="1"/>
</dbReference>
<keyword evidence="3" id="KW-0964">Secreted</keyword>
<dbReference type="GO" id="GO:0005198">
    <property type="term" value="F:structural molecule activity"/>
    <property type="evidence" value="ECO:0007669"/>
    <property type="project" value="UniProtKB-UniRule"/>
</dbReference>
<gene>
    <name evidence="7" type="ORF">CQS04_07710</name>
</gene>
<dbReference type="GO" id="GO:0009288">
    <property type="term" value="C:bacterial-type flagellum"/>
    <property type="evidence" value="ECO:0007669"/>
    <property type="project" value="UniProtKB-SubCell"/>
</dbReference>
<dbReference type="EMBL" id="PCGR01000002">
    <property type="protein sequence ID" value="PJK17033.1"/>
    <property type="molecule type" value="Genomic_DNA"/>
</dbReference>
<organism evidence="7 8">
    <name type="scientific">Chryseomicrobium excrementi</name>
    <dbReference type="NCBI Taxonomy" id="2041346"/>
    <lineage>
        <taxon>Bacteria</taxon>
        <taxon>Bacillati</taxon>
        <taxon>Bacillota</taxon>
        <taxon>Bacilli</taxon>
        <taxon>Bacillales</taxon>
        <taxon>Caryophanaceae</taxon>
        <taxon>Chryseomicrobium</taxon>
    </lineage>
</organism>
<accession>A0A2M9F0P4</accession>
<comment type="similarity">
    <text evidence="1 3">Belongs to the bacterial flagellin family.</text>
</comment>
<dbReference type="Gene3D" id="1.20.1330.10">
    <property type="entry name" value="f41 fragment of flagellin, N-terminal domain"/>
    <property type="match status" value="1"/>
</dbReference>